<keyword evidence="2" id="KW-1185">Reference proteome</keyword>
<dbReference type="RefSeq" id="WP_248948030.1">
    <property type="nucleotide sequence ID" value="NZ_JAKILB010000001.1"/>
</dbReference>
<dbReference type="Proteomes" id="UP001139293">
    <property type="component" value="Unassembled WGS sequence"/>
</dbReference>
<gene>
    <name evidence="1" type="ORF">L2740_00700</name>
</gene>
<protein>
    <submittedName>
        <fullName evidence="1">DUF6508 domain-containing protein</fullName>
    </submittedName>
</protein>
<dbReference type="EMBL" id="JAKILB010000001">
    <property type="protein sequence ID" value="MCL1137096.1"/>
    <property type="molecule type" value="Genomic_DNA"/>
</dbReference>
<comment type="caution">
    <text evidence="1">The sequence shown here is derived from an EMBL/GenBank/DDBJ whole genome shotgun (WGS) entry which is preliminary data.</text>
</comment>
<sequence>MNNMTSNGYSNNLYAKYVADLKLGNHIVSDMRLQEFVADLEQCGMLLDEFDWDEWYQNSHMLDRPEYIGDASMYECQLLLTAMARIDRFSPGVLSNMRRQGVLLAIIERFQTLHFKQVS</sequence>
<evidence type="ECO:0000313" key="2">
    <source>
        <dbReference type="Proteomes" id="UP001139293"/>
    </source>
</evidence>
<reference evidence="1" key="1">
    <citation type="submission" date="2022-01" db="EMBL/GenBank/DDBJ databases">
        <title>Whole genome-based taxonomy of the Shewanellaceae.</title>
        <authorList>
            <person name="Martin-Rodriguez A.J."/>
        </authorList>
    </citation>
    <scope>NUCLEOTIDE SEQUENCE</scope>
    <source>
        <strain evidence="1">KCTC 23973</strain>
    </source>
</reference>
<accession>A0A9X1Z935</accession>
<proteinExistence type="predicted"/>
<dbReference type="InterPro" id="IPR045425">
    <property type="entry name" value="DUF6508"/>
</dbReference>
<dbReference type="AlphaFoldDB" id="A0A9X1Z935"/>
<evidence type="ECO:0000313" key="1">
    <source>
        <dbReference type="EMBL" id="MCL1137096.1"/>
    </source>
</evidence>
<dbReference type="Pfam" id="PF20118">
    <property type="entry name" value="DUF6508"/>
    <property type="match status" value="1"/>
</dbReference>
<name>A0A9X1Z935_9GAMM</name>
<organism evidence="1 2">
    <name type="scientific">Shewanella pneumatophori</name>
    <dbReference type="NCBI Taxonomy" id="314092"/>
    <lineage>
        <taxon>Bacteria</taxon>
        <taxon>Pseudomonadati</taxon>
        <taxon>Pseudomonadota</taxon>
        <taxon>Gammaproteobacteria</taxon>
        <taxon>Alteromonadales</taxon>
        <taxon>Shewanellaceae</taxon>
        <taxon>Shewanella</taxon>
    </lineage>
</organism>